<name>A0A510HHQ7_9ACTN</name>
<accession>A0A510HHQ7</accession>
<dbReference type="PANTHER" id="PTHR30411:SF1">
    <property type="entry name" value="CYTOPLASMIC PROTEIN"/>
    <property type="match status" value="1"/>
</dbReference>
<protein>
    <submittedName>
        <fullName evidence="2">Cys-tRNA(Pro)/cys-tRNA(Cys) deacylase</fullName>
    </submittedName>
</protein>
<dbReference type="GO" id="GO:0002161">
    <property type="term" value="F:aminoacyl-tRNA deacylase activity"/>
    <property type="evidence" value="ECO:0007669"/>
    <property type="project" value="InterPro"/>
</dbReference>
<sequence>MQRGRLGPGPERVRQALEARGFRHRIVELEKTARSAAEAAEALSCEVGQIVKSLVFRGSRTGRPVLVVASGANRVDERQVGELLGEPVEKADAAFVKEKTGFSIGGVPPLGHVEEPVALVDEDLMRYGKVWAAAGHTHAVFGLHPGELVEMTGGKVARVKGG</sequence>
<keyword evidence="3" id="KW-1185">Reference proteome</keyword>
<organism evidence="2 3">
    <name type="scientific">Rubrobacter xylanophilus</name>
    <dbReference type="NCBI Taxonomy" id="49319"/>
    <lineage>
        <taxon>Bacteria</taxon>
        <taxon>Bacillati</taxon>
        <taxon>Actinomycetota</taxon>
        <taxon>Rubrobacteria</taxon>
        <taxon>Rubrobacterales</taxon>
        <taxon>Rubrobacteraceae</taxon>
        <taxon>Rubrobacter</taxon>
    </lineage>
</organism>
<evidence type="ECO:0000313" key="2">
    <source>
        <dbReference type="EMBL" id="BBL79530.1"/>
    </source>
</evidence>
<dbReference type="CDD" id="cd04333">
    <property type="entry name" value="ProX_deacylase"/>
    <property type="match status" value="1"/>
</dbReference>
<dbReference type="EMBL" id="AP019791">
    <property type="protein sequence ID" value="BBL79530.1"/>
    <property type="molecule type" value="Genomic_DNA"/>
</dbReference>
<feature type="domain" description="YbaK/aminoacyl-tRNA synthetase-associated" evidence="1">
    <location>
        <begin position="31"/>
        <end position="149"/>
    </location>
</feature>
<dbReference type="PANTHER" id="PTHR30411">
    <property type="entry name" value="CYTOPLASMIC PROTEIN"/>
    <property type="match status" value="1"/>
</dbReference>
<dbReference type="InterPro" id="IPR036754">
    <property type="entry name" value="YbaK/aa-tRNA-synt-asso_dom_sf"/>
</dbReference>
<dbReference type="InterPro" id="IPR007214">
    <property type="entry name" value="YbaK/aa-tRNA-synth-assoc-dom"/>
</dbReference>
<dbReference type="SUPFAM" id="SSF55826">
    <property type="entry name" value="YbaK/ProRS associated domain"/>
    <property type="match status" value="1"/>
</dbReference>
<dbReference type="Proteomes" id="UP000318065">
    <property type="component" value="Chromosome"/>
</dbReference>
<evidence type="ECO:0000313" key="3">
    <source>
        <dbReference type="Proteomes" id="UP000318065"/>
    </source>
</evidence>
<proteinExistence type="predicted"/>
<dbReference type="RefSeq" id="WP_143527526.1">
    <property type="nucleotide sequence ID" value="NZ_AP019791.1"/>
</dbReference>
<reference evidence="2" key="1">
    <citation type="journal article" date="2019" name="Microbiol. Resour. Announc.">
        <title>Complete Genome Sequence of Rubrobacter xylanophilus Strain AA3-22, Isolated from Arima Onsen in Japan.</title>
        <authorList>
            <person name="Tomariguchi N."/>
            <person name="Miyazaki K."/>
        </authorList>
    </citation>
    <scope>NUCLEOTIDE SEQUENCE [LARGE SCALE GENOMIC DNA]</scope>
    <source>
        <strain evidence="2">AA3-22</strain>
    </source>
</reference>
<dbReference type="OrthoDB" id="8536235at2"/>
<gene>
    <name evidence="2" type="ORF">RxyAA322_13840</name>
</gene>
<dbReference type="Gene3D" id="3.90.960.10">
    <property type="entry name" value="YbaK/aminoacyl-tRNA synthetase-associated domain"/>
    <property type="match status" value="1"/>
</dbReference>
<evidence type="ECO:0000259" key="1">
    <source>
        <dbReference type="Pfam" id="PF04073"/>
    </source>
</evidence>
<dbReference type="Pfam" id="PF04073">
    <property type="entry name" value="tRNA_edit"/>
    <property type="match status" value="1"/>
</dbReference>
<dbReference type="AlphaFoldDB" id="A0A510HHQ7"/>